<dbReference type="PROSITE" id="PS50005">
    <property type="entry name" value="TPR"/>
    <property type="match status" value="5"/>
</dbReference>
<evidence type="ECO:0000256" key="1">
    <source>
        <dbReference type="ARBA" id="ARBA00022737"/>
    </source>
</evidence>
<dbReference type="Proteomes" id="UP001597508">
    <property type="component" value="Unassembled WGS sequence"/>
</dbReference>
<feature type="chain" id="PRO_5046008702" evidence="5">
    <location>
        <begin position="23"/>
        <end position="1012"/>
    </location>
</feature>
<keyword evidence="4" id="KW-0175">Coiled coil</keyword>
<feature type="repeat" description="TPR" evidence="3">
    <location>
        <begin position="283"/>
        <end position="316"/>
    </location>
</feature>
<comment type="caution">
    <text evidence="6">The sequence shown here is derived from an EMBL/GenBank/DDBJ whole genome shotgun (WGS) entry which is preliminary data.</text>
</comment>
<evidence type="ECO:0000313" key="7">
    <source>
        <dbReference type="Proteomes" id="UP001597508"/>
    </source>
</evidence>
<feature type="repeat" description="TPR" evidence="3">
    <location>
        <begin position="614"/>
        <end position="647"/>
    </location>
</feature>
<dbReference type="PANTHER" id="PTHR44186:SF1">
    <property type="entry name" value="BARDET-BIEDL SYNDROME 4 PROTEIN"/>
    <property type="match status" value="1"/>
</dbReference>
<dbReference type="EMBL" id="JBHULH010000001">
    <property type="protein sequence ID" value="MFD2566364.1"/>
    <property type="molecule type" value="Genomic_DNA"/>
</dbReference>
<organism evidence="6 7">
    <name type="scientific">Pseudotenacibaculum haliotis</name>
    <dbReference type="NCBI Taxonomy" id="1862138"/>
    <lineage>
        <taxon>Bacteria</taxon>
        <taxon>Pseudomonadati</taxon>
        <taxon>Bacteroidota</taxon>
        <taxon>Flavobacteriia</taxon>
        <taxon>Flavobacteriales</taxon>
        <taxon>Flavobacteriaceae</taxon>
        <taxon>Pseudotenacibaculum</taxon>
    </lineage>
</organism>
<feature type="coiled-coil region" evidence="4">
    <location>
        <begin position="972"/>
        <end position="1006"/>
    </location>
</feature>
<feature type="signal peptide" evidence="5">
    <location>
        <begin position="1"/>
        <end position="22"/>
    </location>
</feature>
<sequence length="1012" mass="117318">MKNRFFNRTLTALFFSILSVNAFSQQSEIDINLMADYNHAVKLFNSKAYAAAQKTFVDVSENSEDRMRLKADADYYDAMCAIRLNQTDADKKVLSFVENHPNSNKKDKAYFNVGNYYFANKKAAYALKWYSKVNLDALSEANRKELNFKMGYSFLSTRNLSLARTKFARLINDPKYGNDSRYYFGYIAYKQEDYDIAEKTLEEIADDLAYKSEVTYYLLDISFKAGRFEKCIEVGKKLLEKAKPKDRSEIAKIVGESYFNLKKYEEAIPYLKEYRGKKGKWNNTDYYQLGYAYFKQNDFENAVSNFNKIIDEKNNVSQKAYYNLGECYLYLEKKAEALNAFKSASEMNFDPKVKEDAALNYAKLSYEEGNPYKSVAEVLQDFLKAYPKNPSYNEINGLVVTSYLYQQDYQGALNYLAKKKSKQNEELSYEVSYYRAIQLFNENKLQESLAYSLEGIKSIDSGIKAKSQYWNAEANYRLGNYKEALDMFLEFRKNATARDTEEYAQVDYNIGYSYFKLKDYAGAVKAFQNFIQTKNEDLSMNDDAIIRAGDSYYAERDYKNAINSYRVVVDQVGTGADYAQYQMGMSYGFLGDNDKKTQELETLLTNFELSNFRDDALFQLGNTYASLKDNDKAHGAYKRLFQNHPRSSYNPRALLRDGLLYYNDNENQKALTNYKDLVSRYPNSNEALEAIKNARNVYVDIGKVDEYATWTKGLDIVNVPNAELDNDTYESAENKFRENDEAEAIIRFQKYIQGFPNGVNALKANFYLAQLLTKANQQESAIPHYQYVVGQSQSEFSEEAINKLSQILLEKEDWANAIPLLERLEQEANFPQNILFAQSNLMKGYYQAGQYEKAVNYAEKILLQDKLDSTVEYDAKIIIARSAFQTEDYPKAEEFYREVERNARGELKAEALYYNAYFKNEKKQYAESNKVIQTITSDYSAYKYWGAKSFIIMAKNYYALENNDPYQATYILENIIKNFKQFDDIINDAKNELKKIKLNEAKTNNSVTTPKN</sequence>
<dbReference type="Pfam" id="PF12895">
    <property type="entry name" value="ANAPC3"/>
    <property type="match status" value="1"/>
</dbReference>
<feature type="repeat" description="TPR" evidence="3">
    <location>
        <begin position="504"/>
        <end position="537"/>
    </location>
</feature>
<dbReference type="InterPro" id="IPR019734">
    <property type="entry name" value="TPR_rpt"/>
</dbReference>
<evidence type="ECO:0000256" key="3">
    <source>
        <dbReference type="PROSITE-ProRule" id="PRU00339"/>
    </source>
</evidence>
<accession>A0ABW5LP88</accession>
<keyword evidence="2 3" id="KW-0802">TPR repeat</keyword>
<dbReference type="SUPFAM" id="SSF48452">
    <property type="entry name" value="TPR-like"/>
    <property type="match status" value="4"/>
</dbReference>
<reference evidence="7" key="1">
    <citation type="journal article" date="2019" name="Int. J. Syst. Evol. Microbiol.">
        <title>The Global Catalogue of Microorganisms (GCM) 10K type strain sequencing project: providing services to taxonomists for standard genome sequencing and annotation.</title>
        <authorList>
            <consortium name="The Broad Institute Genomics Platform"/>
            <consortium name="The Broad Institute Genome Sequencing Center for Infectious Disease"/>
            <person name="Wu L."/>
            <person name="Ma J."/>
        </authorList>
    </citation>
    <scope>NUCLEOTIDE SEQUENCE [LARGE SCALE GENOMIC DNA]</scope>
    <source>
        <strain evidence="7">KCTC 52127</strain>
    </source>
</reference>
<protein>
    <submittedName>
        <fullName evidence="6">Tetratricopeptide repeat protein</fullName>
    </submittedName>
</protein>
<dbReference type="PANTHER" id="PTHR44186">
    <property type="match status" value="1"/>
</dbReference>
<dbReference type="Pfam" id="PF13174">
    <property type="entry name" value="TPR_6"/>
    <property type="match status" value="2"/>
</dbReference>
<feature type="repeat" description="TPR" evidence="3">
    <location>
        <begin position="318"/>
        <end position="351"/>
    </location>
</feature>
<name>A0ABW5LP88_9FLAO</name>
<dbReference type="Pfam" id="PF13432">
    <property type="entry name" value="TPR_16"/>
    <property type="match status" value="2"/>
</dbReference>
<evidence type="ECO:0000313" key="6">
    <source>
        <dbReference type="EMBL" id="MFD2566364.1"/>
    </source>
</evidence>
<dbReference type="SMART" id="SM00028">
    <property type="entry name" value="TPR"/>
    <property type="match status" value="9"/>
</dbReference>
<keyword evidence="1" id="KW-0677">Repeat</keyword>
<dbReference type="Gene3D" id="1.25.40.10">
    <property type="entry name" value="Tetratricopeptide repeat domain"/>
    <property type="match status" value="7"/>
</dbReference>
<feature type="repeat" description="TPR" evidence="3">
    <location>
        <begin position="651"/>
        <end position="684"/>
    </location>
</feature>
<evidence type="ECO:0000256" key="2">
    <source>
        <dbReference type="ARBA" id="ARBA00022803"/>
    </source>
</evidence>
<keyword evidence="7" id="KW-1185">Reference proteome</keyword>
<dbReference type="InterPro" id="IPR011990">
    <property type="entry name" value="TPR-like_helical_dom_sf"/>
</dbReference>
<evidence type="ECO:0000256" key="5">
    <source>
        <dbReference type="SAM" id="SignalP"/>
    </source>
</evidence>
<evidence type="ECO:0000256" key="4">
    <source>
        <dbReference type="SAM" id="Coils"/>
    </source>
</evidence>
<gene>
    <name evidence="6" type="ORF">ACFSRZ_03205</name>
</gene>
<keyword evidence="5" id="KW-0732">Signal</keyword>
<dbReference type="SUPFAM" id="SSF81901">
    <property type="entry name" value="HCP-like"/>
    <property type="match status" value="1"/>
</dbReference>
<proteinExistence type="predicted"/>
<dbReference type="RefSeq" id="WP_379665072.1">
    <property type="nucleotide sequence ID" value="NZ_JBHULH010000001.1"/>
</dbReference>